<evidence type="ECO:0000313" key="1">
    <source>
        <dbReference type="EMBL" id="MDO6575585.1"/>
    </source>
</evidence>
<dbReference type="Proteomes" id="UP001170310">
    <property type="component" value="Unassembled WGS sequence"/>
</dbReference>
<dbReference type="RefSeq" id="WP_303522714.1">
    <property type="nucleotide sequence ID" value="NZ_JAUOQO010000913.1"/>
</dbReference>
<evidence type="ECO:0008006" key="3">
    <source>
        <dbReference type="Google" id="ProtNLM"/>
    </source>
</evidence>
<feature type="non-terminal residue" evidence="1">
    <location>
        <position position="62"/>
    </location>
</feature>
<gene>
    <name evidence="1" type="ORF">Q4528_15845</name>
</gene>
<proteinExistence type="predicted"/>
<protein>
    <recommendedName>
        <fullName evidence="3">HMA domain-containing protein</fullName>
    </recommendedName>
</protein>
<keyword evidence="2" id="KW-1185">Reference proteome</keyword>
<reference evidence="1" key="1">
    <citation type="submission" date="2023-07" db="EMBL/GenBank/DDBJ databases">
        <title>Genome content predicts the carbon catabolic preferences of heterotrophic bacteria.</title>
        <authorList>
            <person name="Gralka M."/>
        </authorList>
    </citation>
    <scope>NUCLEOTIDE SEQUENCE</scope>
    <source>
        <strain evidence="1">E2R20</strain>
    </source>
</reference>
<dbReference type="EMBL" id="JAUOQO010000913">
    <property type="protein sequence ID" value="MDO6575585.1"/>
    <property type="molecule type" value="Genomic_DNA"/>
</dbReference>
<dbReference type="AlphaFoldDB" id="A0AAW7YVW5"/>
<accession>A0AAW7YVW5</accession>
<evidence type="ECO:0000313" key="2">
    <source>
        <dbReference type="Proteomes" id="UP001170310"/>
    </source>
</evidence>
<organism evidence="1 2">
    <name type="scientific">Staphylococcus pasteuri_A</name>
    <dbReference type="NCBI Taxonomy" id="3062664"/>
    <lineage>
        <taxon>Bacteria</taxon>
        <taxon>Bacillati</taxon>
        <taxon>Bacillota</taxon>
        <taxon>Bacilli</taxon>
        <taxon>Bacillales</taxon>
        <taxon>Staphylococcaceae</taxon>
        <taxon>Staphylococcus</taxon>
    </lineage>
</organism>
<name>A0AAW7YVW5_9STAP</name>
<sequence>MTAEGIYYTLLDEILADLNIDTIDSSKILIKEHDGQVSLWLPRFDVIEVNEIAERVGMESIY</sequence>
<comment type="caution">
    <text evidence="1">The sequence shown here is derived from an EMBL/GenBank/DDBJ whole genome shotgun (WGS) entry which is preliminary data.</text>
</comment>